<dbReference type="Pfam" id="PF07669">
    <property type="entry name" value="Eco57I"/>
    <property type="match status" value="1"/>
</dbReference>
<evidence type="ECO:0000256" key="5">
    <source>
        <dbReference type="ARBA" id="ARBA00022747"/>
    </source>
</evidence>
<dbReference type="GO" id="GO:0009307">
    <property type="term" value="P:DNA restriction-modification system"/>
    <property type="evidence" value="ECO:0007669"/>
    <property type="project" value="UniProtKB-KW"/>
</dbReference>
<dbReference type="GO" id="GO:0032259">
    <property type="term" value="P:methylation"/>
    <property type="evidence" value="ECO:0007669"/>
    <property type="project" value="UniProtKB-KW"/>
</dbReference>
<dbReference type="InterPro" id="IPR029063">
    <property type="entry name" value="SAM-dependent_MTases_sf"/>
</dbReference>
<dbReference type="InterPro" id="IPR050953">
    <property type="entry name" value="N4_N6_ade-DNA_methylase"/>
</dbReference>
<evidence type="ECO:0000256" key="4">
    <source>
        <dbReference type="ARBA" id="ARBA00022691"/>
    </source>
</evidence>
<dbReference type="eggNOG" id="COG0827">
    <property type="taxonomic scope" value="Bacteria"/>
</dbReference>
<dbReference type="GO" id="GO:0009007">
    <property type="term" value="F:site-specific DNA-methyltransferase (adenine-specific) activity"/>
    <property type="evidence" value="ECO:0007669"/>
    <property type="project" value="UniProtKB-EC"/>
</dbReference>
<feature type="domain" description="TaqI-like C-terminal specificity" evidence="9">
    <location>
        <begin position="424"/>
        <end position="524"/>
    </location>
</feature>
<gene>
    <name evidence="10" type="ORF">F933_01188</name>
</gene>
<organism evidence="10 11">
    <name type="scientific">Acinetobacter beijerinckii CIP 110307</name>
    <dbReference type="NCBI Taxonomy" id="1217648"/>
    <lineage>
        <taxon>Bacteria</taxon>
        <taxon>Pseudomonadati</taxon>
        <taxon>Pseudomonadota</taxon>
        <taxon>Gammaproteobacteria</taxon>
        <taxon>Moraxellales</taxon>
        <taxon>Moraxellaceae</taxon>
        <taxon>Acinetobacter</taxon>
    </lineage>
</organism>
<proteinExistence type="predicted"/>
<keyword evidence="5" id="KW-0680">Restriction system</keyword>
<keyword evidence="4" id="KW-0949">S-adenosyl-L-methionine</keyword>
<dbReference type="PANTHER" id="PTHR33841:SF1">
    <property type="entry name" value="DNA METHYLTRANSFERASE A"/>
    <property type="match status" value="1"/>
</dbReference>
<keyword evidence="2" id="KW-0489">Methyltransferase</keyword>
<dbReference type="Proteomes" id="UP000017670">
    <property type="component" value="Unassembled WGS sequence"/>
</dbReference>
<evidence type="ECO:0000313" key="10">
    <source>
        <dbReference type="EMBL" id="ENW06737.1"/>
    </source>
</evidence>
<comment type="catalytic activity">
    <reaction evidence="7">
        <text>a 2'-deoxyadenosine in DNA + S-adenosyl-L-methionine = an N(6)-methyl-2'-deoxyadenosine in DNA + S-adenosyl-L-homocysteine + H(+)</text>
        <dbReference type="Rhea" id="RHEA:15197"/>
        <dbReference type="Rhea" id="RHEA-COMP:12418"/>
        <dbReference type="Rhea" id="RHEA-COMP:12419"/>
        <dbReference type="ChEBI" id="CHEBI:15378"/>
        <dbReference type="ChEBI" id="CHEBI:57856"/>
        <dbReference type="ChEBI" id="CHEBI:59789"/>
        <dbReference type="ChEBI" id="CHEBI:90615"/>
        <dbReference type="ChEBI" id="CHEBI:90616"/>
        <dbReference type="EC" id="2.1.1.72"/>
    </reaction>
</comment>
<dbReference type="PATRIC" id="fig|1217648.3.peg.1176"/>
<name>N9E946_9GAMM</name>
<dbReference type="EMBL" id="APQL01000005">
    <property type="protein sequence ID" value="ENW06737.1"/>
    <property type="molecule type" value="Genomic_DNA"/>
</dbReference>
<protein>
    <recommendedName>
        <fullName evidence="1">site-specific DNA-methyltransferase (adenine-specific)</fullName>
        <ecNumber evidence="1">2.1.1.72</ecNumber>
    </recommendedName>
</protein>
<evidence type="ECO:0000313" key="11">
    <source>
        <dbReference type="Proteomes" id="UP000017670"/>
    </source>
</evidence>
<dbReference type="Gene3D" id="3.40.50.150">
    <property type="entry name" value="Vaccinia Virus protein VP39"/>
    <property type="match status" value="1"/>
</dbReference>
<dbReference type="PROSITE" id="PS00092">
    <property type="entry name" value="N6_MTASE"/>
    <property type="match status" value="1"/>
</dbReference>
<comment type="caution">
    <text evidence="10">The sequence shown here is derived from an EMBL/GenBank/DDBJ whole genome shotgun (WGS) entry which is preliminary data.</text>
</comment>
<dbReference type="GO" id="GO:0003677">
    <property type="term" value="F:DNA binding"/>
    <property type="evidence" value="ECO:0007669"/>
    <property type="project" value="UniProtKB-KW"/>
</dbReference>
<dbReference type="InterPro" id="IPR025931">
    <property type="entry name" value="TaqI_C"/>
</dbReference>
<accession>N9E946</accession>
<dbReference type="PRINTS" id="PR00507">
    <property type="entry name" value="N12N6MTFRASE"/>
</dbReference>
<dbReference type="SUPFAM" id="SSF53335">
    <property type="entry name" value="S-adenosyl-L-methionine-dependent methyltransferases"/>
    <property type="match status" value="1"/>
</dbReference>
<keyword evidence="11" id="KW-1185">Reference proteome</keyword>
<dbReference type="AlphaFoldDB" id="N9E946"/>
<dbReference type="PANTHER" id="PTHR33841">
    <property type="entry name" value="DNA METHYLTRANSFERASE YEEA-RELATED"/>
    <property type="match status" value="1"/>
</dbReference>
<evidence type="ECO:0000256" key="3">
    <source>
        <dbReference type="ARBA" id="ARBA00022679"/>
    </source>
</evidence>
<evidence type="ECO:0000259" key="8">
    <source>
        <dbReference type="Pfam" id="PF07669"/>
    </source>
</evidence>
<dbReference type="STRING" id="262668.GCA_000931715_01303"/>
<evidence type="ECO:0000256" key="1">
    <source>
        <dbReference type="ARBA" id="ARBA00011900"/>
    </source>
</evidence>
<evidence type="ECO:0000256" key="6">
    <source>
        <dbReference type="ARBA" id="ARBA00023125"/>
    </source>
</evidence>
<sequence length="575" mass="66259">MVIPTFLKYLTVVDEAHMSANFFSNYKAQNEMASRGAIYTRSEVVNFILDLVGYTDDCALYHMSLLEPSFGDGDFLQVVVKRLVNSWKKNKSIKNLSFDTLFNAIRAVEIHKNTFESTRFKLIEQLKNENFTNNQAIQLVDNWLIKDDFLLTSINQSFDFVVGNPPYVRQELIDNHLILKYRSLYKTIYDRADLYIPFIERSLSLLSIKGSLGFICADRWMKNKYGSPLRKFISDNFHLQIYVDMTNTDSFHSDVIAYPAVSIITKKPGKYTRIAHQPEISSQVLSNLSQLILSENIPQDCSSVRELAGVVNGYEPWILESKDQTDLIRRIENNFPLLEEVGCKVGIGVATGADKIFIGKHNELDIETDRKIPLATTKDIISGKMHWINQVVINPFEDSGELVDLEKYPKLKKYLENHREIISARHCAKKNPSNWYRTIDRITPSLLSQKKLLIPDIKGQAHIVYEDGNFYPHHNLYYVISKEWDLHALQAVLMSSLTKLFISTYSTKMKGGFLRFQAQYLRRIRLPLWETVNEAVRNDLIKAAKERDLFMCNQATFRLYQLTTEEQTILGGAGN</sequence>
<evidence type="ECO:0000259" key="9">
    <source>
        <dbReference type="Pfam" id="PF12950"/>
    </source>
</evidence>
<keyword evidence="6" id="KW-0238">DNA-binding</keyword>
<feature type="domain" description="Type II methyltransferase M.TaqI-like" evidence="8">
    <location>
        <begin position="116"/>
        <end position="251"/>
    </location>
</feature>
<dbReference type="HOGENOM" id="CLU_034179_0_0_6"/>
<evidence type="ECO:0000256" key="7">
    <source>
        <dbReference type="ARBA" id="ARBA00047942"/>
    </source>
</evidence>
<dbReference type="Pfam" id="PF12950">
    <property type="entry name" value="TaqI_C"/>
    <property type="match status" value="1"/>
</dbReference>
<dbReference type="EC" id="2.1.1.72" evidence="1"/>
<evidence type="ECO:0000256" key="2">
    <source>
        <dbReference type="ARBA" id="ARBA00022603"/>
    </source>
</evidence>
<dbReference type="InterPro" id="IPR002052">
    <property type="entry name" value="DNA_methylase_N6_adenine_CS"/>
</dbReference>
<dbReference type="InterPro" id="IPR011639">
    <property type="entry name" value="MethylTrfase_TaqI-like_dom"/>
</dbReference>
<keyword evidence="3" id="KW-0808">Transferase</keyword>
<reference evidence="10 11" key="1">
    <citation type="submission" date="2013-02" db="EMBL/GenBank/DDBJ databases">
        <title>The Genome Sequence of Acinetobacter beijerinckii CIP 110307.</title>
        <authorList>
            <consortium name="The Broad Institute Genome Sequencing Platform"/>
            <consortium name="The Broad Institute Genome Sequencing Center for Infectious Disease"/>
            <person name="Cerqueira G."/>
            <person name="Feldgarden M."/>
            <person name="Courvalin P."/>
            <person name="Perichon B."/>
            <person name="Grillot-Courvalin C."/>
            <person name="Clermont D."/>
            <person name="Rocha E."/>
            <person name="Yoon E.-J."/>
            <person name="Nemec A."/>
            <person name="Walker B."/>
            <person name="Young S.K."/>
            <person name="Zeng Q."/>
            <person name="Gargeya S."/>
            <person name="Fitzgerald M."/>
            <person name="Haas B."/>
            <person name="Abouelleil A."/>
            <person name="Alvarado L."/>
            <person name="Arachchi H.M."/>
            <person name="Berlin A.M."/>
            <person name="Chapman S.B."/>
            <person name="Dewar J."/>
            <person name="Goldberg J."/>
            <person name="Griggs A."/>
            <person name="Gujja S."/>
            <person name="Hansen M."/>
            <person name="Howarth C."/>
            <person name="Imamovic A."/>
            <person name="Larimer J."/>
            <person name="McCowan C."/>
            <person name="Murphy C."/>
            <person name="Neiman D."/>
            <person name="Pearson M."/>
            <person name="Priest M."/>
            <person name="Roberts A."/>
            <person name="Saif S."/>
            <person name="Shea T."/>
            <person name="Sisk P."/>
            <person name="Sykes S."/>
            <person name="Wortman J."/>
            <person name="Nusbaum C."/>
            <person name="Birren B."/>
        </authorList>
    </citation>
    <scope>NUCLEOTIDE SEQUENCE [LARGE SCALE GENOMIC DNA]</scope>
    <source>
        <strain evidence="10 11">CIP 110307</strain>
    </source>
</reference>